<feature type="region of interest" description="Disordered" evidence="1">
    <location>
        <begin position="199"/>
        <end position="227"/>
    </location>
</feature>
<keyword evidence="4" id="KW-1185">Reference proteome</keyword>
<dbReference type="RefSeq" id="WP_283760332.1">
    <property type="nucleotide sequence ID" value="NZ_JAQOSQ010000045.1"/>
</dbReference>
<dbReference type="NCBIfam" id="TIGR02595">
    <property type="entry name" value="PEP_CTERM"/>
    <property type="match status" value="1"/>
</dbReference>
<evidence type="ECO:0000313" key="3">
    <source>
        <dbReference type="EMBL" id="MDJ1185691.1"/>
    </source>
</evidence>
<dbReference type="InterPro" id="IPR013424">
    <property type="entry name" value="Ice-binding_C"/>
</dbReference>
<accession>A0ABT7C4B7</accession>
<dbReference type="Proteomes" id="UP001232992">
    <property type="component" value="Unassembled WGS sequence"/>
</dbReference>
<organism evidence="3 4">
    <name type="scientific">Roseofilum casamattae BLCC-M143</name>
    <dbReference type="NCBI Taxonomy" id="3022442"/>
    <lineage>
        <taxon>Bacteria</taxon>
        <taxon>Bacillati</taxon>
        <taxon>Cyanobacteriota</taxon>
        <taxon>Cyanophyceae</taxon>
        <taxon>Desertifilales</taxon>
        <taxon>Desertifilaceae</taxon>
        <taxon>Roseofilum</taxon>
        <taxon>Roseofilum casamattae</taxon>
    </lineage>
</organism>
<name>A0ABT7C4B7_9CYAN</name>
<protein>
    <submittedName>
        <fullName evidence="3">PEP-CTERM sorting domain-containing protein</fullName>
    </submittedName>
</protein>
<evidence type="ECO:0000313" key="4">
    <source>
        <dbReference type="Proteomes" id="UP001232992"/>
    </source>
</evidence>
<evidence type="ECO:0000256" key="1">
    <source>
        <dbReference type="SAM" id="MobiDB-lite"/>
    </source>
</evidence>
<sequence length="249" mass="27295">MNHFKTTALILSGGCLSLCLAASPAQSLQLHFQSPDGLTRANIDVGSVPGYYHGVEIDFHQDQTKDPIESFLKGESYRVHYHNGTLDPYLRDLLRNNPVKECDFQKCLFPLGYMPGSLYSNSALGFVANQYSNQWHFHNLMGAPWRTNPSAPYPAFSRGLFDLKLNCGYDLSSCVGSSGTMRLYTTSSHSLLYEGQMRLTGFTSPTPPPPPPPPPAPIPQPDPTTVPEPSVILGLLLLGSLGVLKSQRN</sequence>
<evidence type="ECO:0000256" key="2">
    <source>
        <dbReference type="SAM" id="SignalP"/>
    </source>
</evidence>
<reference evidence="3 4" key="1">
    <citation type="submission" date="2023-01" db="EMBL/GenBank/DDBJ databases">
        <title>Novel diversity within Roseofilum (Cyanobacteria; Desertifilaceae) from marine benthic mats with descriptions of four novel species.</title>
        <authorList>
            <person name="Wang Y."/>
            <person name="Berthold D.E."/>
            <person name="Hu J."/>
            <person name="Lefler F.W."/>
            <person name="Laughinghouse H.D. IV."/>
        </authorList>
    </citation>
    <scope>NUCLEOTIDE SEQUENCE [LARGE SCALE GENOMIC DNA]</scope>
    <source>
        <strain evidence="3 4">BLCC-M143</strain>
    </source>
</reference>
<comment type="caution">
    <text evidence="3">The sequence shown here is derived from an EMBL/GenBank/DDBJ whole genome shotgun (WGS) entry which is preliminary data.</text>
</comment>
<dbReference type="EMBL" id="JAQOSQ010000045">
    <property type="protein sequence ID" value="MDJ1185691.1"/>
    <property type="molecule type" value="Genomic_DNA"/>
</dbReference>
<feature type="chain" id="PRO_5045880259" evidence="2">
    <location>
        <begin position="22"/>
        <end position="249"/>
    </location>
</feature>
<feature type="signal peptide" evidence="2">
    <location>
        <begin position="1"/>
        <end position="21"/>
    </location>
</feature>
<feature type="compositionally biased region" description="Pro residues" evidence="1">
    <location>
        <begin position="205"/>
        <end position="226"/>
    </location>
</feature>
<proteinExistence type="predicted"/>
<keyword evidence="2" id="KW-0732">Signal</keyword>
<gene>
    <name evidence="3" type="ORF">PMH09_21130</name>
</gene>